<reference evidence="2" key="1">
    <citation type="journal article" date="2020" name="mSystems">
        <title>Genome- and Community-Level Interaction Insights into Carbon Utilization and Element Cycling Functions of Hydrothermarchaeota in Hydrothermal Sediment.</title>
        <authorList>
            <person name="Zhou Z."/>
            <person name="Liu Y."/>
            <person name="Xu W."/>
            <person name="Pan J."/>
            <person name="Luo Z.H."/>
            <person name="Li M."/>
        </authorList>
    </citation>
    <scope>NUCLEOTIDE SEQUENCE [LARGE SCALE GENOMIC DNA]</scope>
    <source>
        <strain evidence="2">HyVt-460</strain>
    </source>
</reference>
<dbReference type="AlphaFoldDB" id="A0A7V5RQ24"/>
<name>A0A7V5RQ24_CALAY</name>
<keyword evidence="1" id="KW-0812">Transmembrane</keyword>
<keyword evidence="1" id="KW-0472">Membrane</keyword>
<proteinExistence type="predicted"/>
<comment type="caution">
    <text evidence="2">The sequence shown here is derived from an EMBL/GenBank/DDBJ whole genome shotgun (WGS) entry which is preliminary data.</text>
</comment>
<sequence>MEKEVGDFAHIEHLVFSFLARVTALIAVLSLLFIPFNEDGEMMTVVLYSLITLLLAITFFILSRREVVPKQPLPNENA</sequence>
<organism evidence="2">
    <name type="scientific">Caldithrix abyssi</name>
    <dbReference type="NCBI Taxonomy" id="187145"/>
    <lineage>
        <taxon>Bacteria</taxon>
        <taxon>Pseudomonadati</taxon>
        <taxon>Calditrichota</taxon>
        <taxon>Calditrichia</taxon>
        <taxon>Calditrichales</taxon>
        <taxon>Calditrichaceae</taxon>
        <taxon>Caldithrix</taxon>
    </lineage>
</organism>
<evidence type="ECO:0000313" key="2">
    <source>
        <dbReference type="EMBL" id="HHM02668.1"/>
    </source>
</evidence>
<feature type="transmembrane region" description="Helical" evidence="1">
    <location>
        <begin position="12"/>
        <end position="36"/>
    </location>
</feature>
<dbReference type="EMBL" id="DRLI01000253">
    <property type="protein sequence ID" value="HHM02668.1"/>
    <property type="molecule type" value="Genomic_DNA"/>
</dbReference>
<keyword evidence="1" id="KW-1133">Transmembrane helix</keyword>
<gene>
    <name evidence="2" type="ORF">ENJ15_06605</name>
</gene>
<protein>
    <submittedName>
        <fullName evidence="2">Uncharacterized protein</fullName>
    </submittedName>
</protein>
<dbReference type="Proteomes" id="UP000885771">
    <property type="component" value="Unassembled WGS sequence"/>
</dbReference>
<accession>A0A7V5RQ24</accession>
<feature type="transmembrane region" description="Helical" evidence="1">
    <location>
        <begin position="42"/>
        <end position="62"/>
    </location>
</feature>
<evidence type="ECO:0000256" key="1">
    <source>
        <dbReference type="SAM" id="Phobius"/>
    </source>
</evidence>